<evidence type="ECO:0000259" key="3">
    <source>
        <dbReference type="Pfam" id="PF04895"/>
    </source>
</evidence>
<dbReference type="GeneID" id="41330275"/>
<sequence>MNQYSSAQTGPIEIENICIRCKGSRLLCGKKTCPILMRNSILKSSVGIDPKDYKGKKDIFGASPPAVFVGSYGYPKVNIGPLLPIGEYAKSKDTHFLDSPESWFGKPIEEIVGFRSSMIRSNFNISVRYNDNLDTTYGKLNRSNRKLLDATQELTLASNSVDTEAHLSRIRFNLKYDTNAAPTGPSGRAEEIKVVDNIKVLKSVDKVYSDRDLKAADAILDYLYKSEDVSITSIQRLLSAGLLGVKKKRTLVPTRWSITAVDDIIGKGIAKKLIHFQTLDKTYTFTGKYLDNKFLILLTPGPWSYEMNEYWHRDSIWNQDIPGVSNNQPSMPVIATDYEFEKGRKNYAGNITGAYYAARKEVEEFLFKQRRQARVFVFREISGGYLVPLGVWVIRETVRNILSDGMKGGNVQIHESLETALQRIREVFTLPIKHWIKTSHLIPYIRKQRRLDYWMV</sequence>
<dbReference type="EMBL" id="CP042905">
    <property type="protein sequence ID" value="QEE16457.1"/>
    <property type="molecule type" value="Genomic_DNA"/>
</dbReference>
<dbReference type="Pfam" id="PF04894">
    <property type="entry name" value="Nre_N"/>
    <property type="match status" value="1"/>
</dbReference>
<evidence type="ECO:0000259" key="2">
    <source>
        <dbReference type="Pfam" id="PF04894"/>
    </source>
</evidence>
<reference evidence="4 5" key="2">
    <citation type="journal article" date="2024" name="Int. J. Syst. Evol. Microbiol.">
        <title>Promethearchaeum syntrophicum gen. nov., sp. nov., an anaerobic, obligately syntrophic archaeon, the first isolate of the lineage 'Asgard' archaea, and proposal of the new archaeal phylum Promethearchaeota phyl. nov. and kingdom Promethearchaeati regn. nov.</title>
        <authorList>
            <person name="Imachi H."/>
            <person name="Nobu M.K."/>
            <person name="Kato S."/>
            <person name="Takaki Y."/>
            <person name="Miyazaki M."/>
            <person name="Miyata M."/>
            <person name="Ogawara M."/>
            <person name="Saito Y."/>
            <person name="Sakai S."/>
            <person name="Tahara Y.O."/>
            <person name="Takano Y."/>
            <person name="Tasumi E."/>
            <person name="Uematsu K."/>
            <person name="Yoshimura T."/>
            <person name="Itoh T."/>
            <person name="Ohkuma M."/>
            <person name="Takai K."/>
        </authorList>
    </citation>
    <scope>NUCLEOTIDE SEQUENCE [LARGE SCALE GENOMIC DNA]</scope>
    <source>
        <strain evidence="4 5">MK-D1</strain>
    </source>
</reference>
<dbReference type="PANTHER" id="PTHR38136:SF2">
    <property type="entry name" value="DNA REPAIR PROTEIN"/>
    <property type="match status" value="1"/>
</dbReference>
<accession>A0A5B9DC64</accession>
<keyword evidence="5" id="KW-1185">Reference proteome</keyword>
<feature type="domain" description="Archaeal Nre N-terminal" evidence="2">
    <location>
        <begin position="27"/>
        <end position="318"/>
    </location>
</feature>
<dbReference type="AlphaFoldDB" id="A0A5B9DC64"/>
<dbReference type="RefSeq" id="WP_147663334.1">
    <property type="nucleotide sequence ID" value="NZ_CP042905.2"/>
</dbReference>
<keyword evidence="1" id="KW-0234">DNA repair</keyword>
<dbReference type="HAMAP" id="MF_02096">
    <property type="entry name" value="Nre"/>
    <property type="match status" value="1"/>
</dbReference>
<reference evidence="4 5" key="1">
    <citation type="journal article" date="2020" name="Nature">
        <title>Isolation of an archaeon at the prokaryote-eukaryote interface.</title>
        <authorList>
            <person name="Imachi H."/>
            <person name="Nobu M.K."/>
            <person name="Nakahara N."/>
            <person name="Morono Y."/>
            <person name="Ogawara M."/>
            <person name="Takaki Y."/>
            <person name="Takano Y."/>
            <person name="Uematsu K."/>
            <person name="Ikuta T."/>
            <person name="Ito M."/>
            <person name="Matsui Y."/>
            <person name="Miyazaki M."/>
            <person name="Murata K."/>
            <person name="Saito Y."/>
            <person name="Sakai S."/>
            <person name="Song C."/>
            <person name="Tasumi E."/>
            <person name="Yamanaka Y."/>
            <person name="Yamaguchi T."/>
            <person name="Kamagata Y."/>
            <person name="Tamaki H."/>
            <person name="Takai K."/>
        </authorList>
    </citation>
    <scope>NUCLEOTIDE SEQUENCE [LARGE SCALE GENOMIC DNA]</scope>
    <source>
        <strain evidence="4 5">MK-D1</strain>
    </source>
</reference>
<proteinExistence type="inferred from homology"/>
<protein>
    <recommendedName>
        <fullName evidence="1">DNA repair protein</fullName>
    </recommendedName>
</protein>
<evidence type="ECO:0000256" key="1">
    <source>
        <dbReference type="HAMAP-Rule" id="MF_02096"/>
    </source>
</evidence>
<comment type="similarity">
    <text evidence="1">Belongs to the Nre family.</text>
</comment>
<name>A0A5B9DC64_9ARCH</name>
<evidence type="ECO:0000313" key="4">
    <source>
        <dbReference type="EMBL" id="QEE16457.1"/>
    </source>
</evidence>
<dbReference type="KEGG" id="psyt:DSAG12_02287"/>
<dbReference type="InterPro" id="IPR033167">
    <property type="entry name" value="Nre"/>
</dbReference>
<evidence type="ECO:0000313" key="5">
    <source>
        <dbReference type="Proteomes" id="UP000321408"/>
    </source>
</evidence>
<keyword evidence="1" id="KW-0227">DNA damage</keyword>
<dbReference type="Pfam" id="PF04895">
    <property type="entry name" value="Nre_C"/>
    <property type="match status" value="1"/>
</dbReference>
<dbReference type="InterPro" id="IPR006979">
    <property type="entry name" value="Nre_C"/>
</dbReference>
<dbReference type="GO" id="GO:0006281">
    <property type="term" value="P:DNA repair"/>
    <property type="evidence" value="ECO:0007669"/>
    <property type="project" value="UniProtKB-UniRule"/>
</dbReference>
<dbReference type="OrthoDB" id="6609at2157"/>
<feature type="domain" description="Archaeal Nre C-terminal" evidence="3">
    <location>
        <begin position="341"/>
        <end position="453"/>
    </location>
</feature>
<gene>
    <name evidence="4" type="ORF">DSAG12_02287</name>
</gene>
<organism evidence="4 5">
    <name type="scientific">Promethearchaeum syntrophicum</name>
    <dbReference type="NCBI Taxonomy" id="2594042"/>
    <lineage>
        <taxon>Archaea</taxon>
        <taxon>Promethearchaeati</taxon>
        <taxon>Promethearchaeota</taxon>
        <taxon>Promethearchaeia</taxon>
        <taxon>Promethearchaeales</taxon>
        <taxon>Promethearchaeaceae</taxon>
        <taxon>Promethearchaeum</taxon>
    </lineage>
</organism>
<comment type="function">
    <text evidence="1">Involved in DNA damage repair.</text>
</comment>
<dbReference type="PANTHER" id="PTHR38136">
    <property type="entry name" value="DNA REPAIR PROTEIN"/>
    <property type="match status" value="1"/>
</dbReference>
<dbReference type="Proteomes" id="UP000321408">
    <property type="component" value="Chromosome"/>
</dbReference>
<comment type="caution">
    <text evidence="1">Lacks conserved residue(s) required for the propagation of feature annotation.</text>
</comment>
<dbReference type="InterPro" id="IPR006978">
    <property type="entry name" value="Nre_N"/>
</dbReference>